<dbReference type="InterPro" id="IPR036390">
    <property type="entry name" value="WH_DNA-bd_sf"/>
</dbReference>
<proteinExistence type="inferred from homology"/>
<dbReference type="EMBL" id="BMLX01000001">
    <property type="protein sequence ID" value="GGP19794.1"/>
    <property type="molecule type" value="Genomic_DNA"/>
</dbReference>
<evidence type="ECO:0000256" key="2">
    <source>
        <dbReference type="ARBA" id="ARBA00023015"/>
    </source>
</evidence>
<organism evidence="6 7">
    <name type="scientific">Silvimonas iriomotensis</name>
    <dbReference type="NCBI Taxonomy" id="449662"/>
    <lineage>
        <taxon>Bacteria</taxon>
        <taxon>Pseudomonadati</taxon>
        <taxon>Pseudomonadota</taxon>
        <taxon>Betaproteobacteria</taxon>
        <taxon>Neisseriales</taxon>
        <taxon>Chitinibacteraceae</taxon>
        <taxon>Silvimonas</taxon>
    </lineage>
</organism>
<dbReference type="Proteomes" id="UP000637267">
    <property type="component" value="Unassembled WGS sequence"/>
</dbReference>
<dbReference type="SUPFAM" id="SSF46785">
    <property type="entry name" value="Winged helix' DNA-binding domain"/>
    <property type="match status" value="1"/>
</dbReference>
<evidence type="ECO:0000313" key="6">
    <source>
        <dbReference type="EMBL" id="GGP19794.1"/>
    </source>
</evidence>
<dbReference type="Gene3D" id="3.40.190.10">
    <property type="entry name" value="Periplasmic binding protein-like II"/>
    <property type="match status" value="2"/>
</dbReference>
<gene>
    <name evidence="6" type="ORF">GCM10010970_12380</name>
</gene>
<accession>A0ABQ2P6Y7</accession>
<dbReference type="InterPro" id="IPR036388">
    <property type="entry name" value="WH-like_DNA-bd_sf"/>
</dbReference>
<name>A0ABQ2P6Y7_9NEIS</name>
<dbReference type="PANTHER" id="PTHR30346">
    <property type="entry name" value="TRANSCRIPTIONAL DUAL REGULATOR HCAR-RELATED"/>
    <property type="match status" value="1"/>
</dbReference>
<evidence type="ECO:0000259" key="5">
    <source>
        <dbReference type="PROSITE" id="PS50931"/>
    </source>
</evidence>
<sequence>MIESAALPRGLTMNMPVLPALLGAQAFVPPVAADKVNLLLLHAFHAVATERNFARAAVQLRMSQPPLMRQVRELEELIGTTLIIRRHNAVLLTPAGEKLARELAQLFAQARQSIAQVCEVDQLDQGEITLGLSASTLVSNLTGRLASARASKPGLEFQYRELTPEQQIEALNNRKLDAGFWYLSGDEAPGKLSHRLIQREAMMLFLPQNHALAALPGVSLRQLAQQDLIRCQTGEAWHSGFLNTLCLAHGFTSRIANTVGSPLSALALIGQGMGVALLPQGYSRMTFPGVVVRPLQETVNLQLHMVWDPHPAGTAAARWLSEALG</sequence>
<evidence type="ECO:0000313" key="7">
    <source>
        <dbReference type="Proteomes" id="UP000637267"/>
    </source>
</evidence>
<dbReference type="Pfam" id="PF03466">
    <property type="entry name" value="LysR_substrate"/>
    <property type="match status" value="1"/>
</dbReference>
<evidence type="ECO:0000256" key="1">
    <source>
        <dbReference type="ARBA" id="ARBA00009437"/>
    </source>
</evidence>
<dbReference type="CDD" id="cd08414">
    <property type="entry name" value="PBP2_LTTR_aromatics_like"/>
    <property type="match status" value="1"/>
</dbReference>
<evidence type="ECO:0000256" key="4">
    <source>
        <dbReference type="ARBA" id="ARBA00023163"/>
    </source>
</evidence>
<dbReference type="PANTHER" id="PTHR30346:SF0">
    <property type="entry name" value="HCA OPERON TRANSCRIPTIONAL ACTIVATOR HCAR"/>
    <property type="match status" value="1"/>
</dbReference>
<keyword evidence="4" id="KW-0804">Transcription</keyword>
<keyword evidence="7" id="KW-1185">Reference proteome</keyword>
<dbReference type="PROSITE" id="PS50931">
    <property type="entry name" value="HTH_LYSR"/>
    <property type="match status" value="1"/>
</dbReference>
<keyword evidence="3" id="KW-0238">DNA-binding</keyword>
<evidence type="ECO:0000256" key="3">
    <source>
        <dbReference type="ARBA" id="ARBA00023125"/>
    </source>
</evidence>
<feature type="domain" description="HTH lysR-type" evidence="5">
    <location>
        <begin position="36"/>
        <end position="93"/>
    </location>
</feature>
<dbReference type="SUPFAM" id="SSF53850">
    <property type="entry name" value="Periplasmic binding protein-like II"/>
    <property type="match status" value="1"/>
</dbReference>
<comment type="caution">
    <text evidence="6">The sequence shown here is derived from an EMBL/GenBank/DDBJ whole genome shotgun (WGS) entry which is preliminary data.</text>
</comment>
<dbReference type="InterPro" id="IPR000847">
    <property type="entry name" value="LysR_HTH_N"/>
</dbReference>
<protein>
    <submittedName>
        <fullName evidence="6">LysR family transcriptional regulator</fullName>
    </submittedName>
</protein>
<dbReference type="Gene3D" id="1.10.10.10">
    <property type="entry name" value="Winged helix-like DNA-binding domain superfamily/Winged helix DNA-binding domain"/>
    <property type="match status" value="1"/>
</dbReference>
<dbReference type="PRINTS" id="PR00039">
    <property type="entry name" value="HTHLYSR"/>
</dbReference>
<keyword evidence="2" id="KW-0805">Transcription regulation</keyword>
<reference evidence="7" key="1">
    <citation type="journal article" date="2019" name="Int. J. Syst. Evol. Microbiol.">
        <title>The Global Catalogue of Microorganisms (GCM) 10K type strain sequencing project: providing services to taxonomists for standard genome sequencing and annotation.</title>
        <authorList>
            <consortium name="The Broad Institute Genomics Platform"/>
            <consortium name="The Broad Institute Genome Sequencing Center for Infectious Disease"/>
            <person name="Wu L."/>
            <person name="Ma J."/>
        </authorList>
    </citation>
    <scope>NUCLEOTIDE SEQUENCE [LARGE SCALE GENOMIC DNA]</scope>
    <source>
        <strain evidence="7">CGMCC 1.8859</strain>
    </source>
</reference>
<dbReference type="Pfam" id="PF00126">
    <property type="entry name" value="HTH_1"/>
    <property type="match status" value="1"/>
</dbReference>
<dbReference type="InterPro" id="IPR005119">
    <property type="entry name" value="LysR_subst-bd"/>
</dbReference>
<comment type="similarity">
    <text evidence="1">Belongs to the LysR transcriptional regulatory family.</text>
</comment>